<feature type="domain" description="J" evidence="2">
    <location>
        <begin position="38"/>
        <end position="103"/>
    </location>
</feature>
<dbReference type="InParanoid" id="A0A2P5IDL6"/>
<protein>
    <recommendedName>
        <fullName evidence="2">J domain-containing protein</fullName>
    </recommendedName>
</protein>
<dbReference type="InterPro" id="IPR001623">
    <property type="entry name" value="DnaJ_domain"/>
</dbReference>
<dbReference type="OrthoDB" id="10250354at2759"/>
<comment type="caution">
    <text evidence="3">The sequence shown here is derived from an EMBL/GenBank/DDBJ whole genome shotgun (WGS) entry which is preliminary data.</text>
</comment>
<evidence type="ECO:0000313" key="4">
    <source>
        <dbReference type="Proteomes" id="UP000094444"/>
    </source>
</evidence>
<dbReference type="AlphaFoldDB" id="A0A2P5IDL6"/>
<dbReference type="PROSITE" id="PS50076">
    <property type="entry name" value="DNAJ_2"/>
    <property type="match status" value="1"/>
</dbReference>
<keyword evidence="4" id="KW-1185">Reference proteome</keyword>
<accession>A0A2P5IDL6</accession>
<dbReference type="EMBL" id="MAVT02000042">
    <property type="protein sequence ID" value="POS80586.1"/>
    <property type="molecule type" value="Genomic_DNA"/>
</dbReference>
<dbReference type="SUPFAM" id="SSF46565">
    <property type="entry name" value="Chaperone J-domain"/>
    <property type="match status" value="1"/>
</dbReference>
<gene>
    <name evidence="3" type="ORF">DHEL01_v201007</name>
</gene>
<keyword evidence="1" id="KW-0732">Signal</keyword>
<organism evidence="3 4">
    <name type="scientific">Diaporthe helianthi</name>
    <dbReference type="NCBI Taxonomy" id="158607"/>
    <lineage>
        <taxon>Eukaryota</taxon>
        <taxon>Fungi</taxon>
        <taxon>Dikarya</taxon>
        <taxon>Ascomycota</taxon>
        <taxon>Pezizomycotina</taxon>
        <taxon>Sordariomycetes</taxon>
        <taxon>Sordariomycetidae</taxon>
        <taxon>Diaporthales</taxon>
        <taxon>Diaporthaceae</taxon>
        <taxon>Diaporthe</taxon>
    </lineage>
</organism>
<feature type="signal peptide" evidence="1">
    <location>
        <begin position="1"/>
        <end position="19"/>
    </location>
</feature>
<evidence type="ECO:0000313" key="3">
    <source>
        <dbReference type="EMBL" id="POS80586.1"/>
    </source>
</evidence>
<name>A0A2P5IDL6_DIAHE</name>
<dbReference type="CDD" id="cd06257">
    <property type="entry name" value="DnaJ"/>
    <property type="match status" value="1"/>
</dbReference>
<dbReference type="Gene3D" id="1.10.287.110">
    <property type="entry name" value="DnaJ domain"/>
    <property type="match status" value="1"/>
</dbReference>
<dbReference type="InterPro" id="IPR036869">
    <property type="entry name" value="J_dom_sf"/>
</dbReference>
<dbReference type="Proteomes" id="UP000094444">
    <property type="component" value="Unassembled WGS sequence"/>
</dbReference>
<feature type="chain" id="PRO_5015181119" description="J domain-containing protein" evidence="1">
    <location>
        <begin position="20"/>
        <end position="211"/>
    </location>
</feature>
<evidence type="ECO:0000259" key="2">
    <source>
        <dbReference type="PROSITE" id="PS50076"/>
    </source>
</evidence>
<sequence>MFLAWAVFFVGLNLARILAYEVDLQKVPEVTEAPKPPNYYQKIGVSPLISEDDLRAEWKKYGIKHHPDKKTLTIAEHEDYIEKQRIFNTLLNGVLRCQYDKKNRIKGRWRSITCQQAFNTEGPPKPKAHPQARPAAPIVTVEVGPGPENRVPSVNSVPGVKAVKVAAAKAWNFGFVYEWVRFKAAVADGANKVFSALEYFQWIHVGNVFAL</sequence>
<proteinExistence type="predicted"/>
<reference evidence="3" key="1">
    <citation type="submission" date="2017-09" db="EMBL/GenBank/DDBJ databases">
        <title>Polyketide synthases of a Diaporthe helianthi virulent isolate.</title>
        <authorList>
            <person name="Baroncelli R."/>
        </authorList>
    </citation>
    <scope>NUCLEOTIDE SEQUENCE [LARGE SCALE GENOMIC DNA]</scope>
    <source>
        <strain evidence="3">7/96</strain>
    </source>
</reference>
<evidence type="ECO:0000256" key="1">
    <source>
        <dbReference type="SAM" id="SignalP"/>
    </source>
</evidence>